<comment type="caution">
    <text evidence="2">The sequence shown here is derived from an EMBL/GenBank/DDBJ whole genome shotgun (WGS) entry which is preliminary data.</text>
</comment>
<keyword evidence="3" id="KW-1185">Reference proteome</keyword>
<evidence type="ECO:0008006" key="4">
    <source>
        <dbReference type="Google" id="ProtNLM"/>
    </source>
</evidence>
<dbReference type="EMBL" id="LGSR01000029">
    <property type="protein sequence ID" value="KOS16922.1"/>
    <property type="molecule type" value="Genomic_DNA"/>
</dbReference>
<dbReference type="AlphaFoldDB" id="A0A0N0RSW1"/>
<dbReference type="Proteomes" id="UP000053831">
    <property type="component" value="Unassembled WGS sequence"/>
</dbReference>
<reference evidence="2 3" key="1">
    <citation type="submission" date="2015-07" db="EMBL/GenBank/DDBJ databases">
        <title>The genome of the fungus Escovopsis weberi, a specialized disease agent of ant agriculture.</title>
        <authorList>
            <person name="de Man T.J."/>
            <person name="Stajich J.E."/>
            <person name="Kubicek C.P."/>
            <person name="Chenthamara K."/>
            <person name="Atanasova L."/>
            <person name="Druzhinina I.S."/>
            <person name="Birnbaum S."/>
            <person name="Barribeau S.M."/>
            <person name="Teiling C."/>
            <person name="Suen G."/>
            <person name="Currie C."/>
            <person name="Gerardo N.M."/>
        </authorList>
    </citation>
    <scope>NUCLEOTIDE SEQUENCE [LARGE SCALE GENOMIC DNA]</scope>
</reference>
<evidence type="ECO:0000256" key="1">
    <source>
        <dbReference type="SAM" id="SignalP"/>
    </source>
</evidence>
<dbReference type="OrthoDB" id="3852498at2759"/>
<dbReference type="NCBIfam" id="TIGR03296">
    <property type="entry name" value="M6dom_TIGR03296"/>
    <property type="match status" value="1"/>
</dbReference>
<dbReference type="InterPro" id="IPR008757">
    <property type="entry name" value="Peptidase_M6-like_domain"/>
</dbReference>
<feature type="signal peptide" evidence="1">
    <location>
        <begin position="1"/>
        <end position="19"/>
    </location>
</feature>
<dbReference type="STRING" id="150374.A0A0N0RSW1"/>
<evidence type="ECO:0000313" key="2">
    <source>
        <dbReference type="EMBL" id="KOS16922.1"/>
    </source>
</evidence>
<proteinExistence type="predicted"/>
<dbReference type="GO" id="GO:0006508">
    <property type="term" value="P:proteolysis"/>
    <property type="evidence" value="ECO:0007669"/>
    <property type="project" value="InterPro"/>
</dbReference>
<organism evidence="2 3">
    <name type="scientific">Escovopsis weberi</name>
    <dbReference type="NCBI Taxonomy" id="150374"/>
    <lineage>
        <taxon>Eukaryota</taxon>
        <taxon>Fungi</taxon>
        <taxon>Dikarya</taxon>
        <taxon>Ascomycota</taxon>
        <taxon>Pezizomycotina</taxon>
        <taxon>Sordariomycetes</taxon>
        <taxon>Hypocreomycetidae</taxon>
        <taxon>Hypocreales</taxon>
        <taxon>Hypocreaceae</taxon>
        <taxon>Escovopsis</taxon>
    </lineage>
</organism>
<feature type="chain" id="PRO_5005857559" description="Secreted metallopeptidase" evidence="1">
    <location>
        <begin position="20"/>
        <end position="686"/>
    </location>
</feature>
<evidence type="ECO:0000313" key="3">
    <source>
        <dbReference type="Proteomes" id="UP000053831"/>
    </source>
</evidence>
<dbReference type="GO" id="GO:0008233">
    <property type="term" value="F:peptidase activity"/>
    <property type="evidence" value="ECO:0007669"/>
    <property type="project" value="InterPro"/>
</dbReference>
<keyword evidence="1" id="KW-0732">Signal</keyword>
<accession>A0A0N0RSW1</accession>
<protein>
    <recommendedName>
        <fullName evidence="4">Secreted metallopeptidase</fullName>
    </recommendedName>
</protein>
<name>A0A0N0RSW1_ESCWE</name>
<sequence length="686" mass="73180">MQLPLAGTAVLAAAGSLLAGQRVDHQVELDEPFAVIDPQRWVNPDNMTWSDYTPPPGTHWGDPSRKGSVRNWNIALVALDFPDKRFVVQGPPRSNVFGNPQPSGADVPRDRVPAFYRDLLNAPGGLNGGHTLHEYWMEDSQGRYGVELTAFGPYRLPRLSYEYGIDSFNPGACPPNRNCSQSIRRDGQEAWLGDVGGAAAGSFELVFYLAAGEDESALWQEFGEMRFDGKEAVPDALGPPRGAYNGGGGSGSLPNYAATRYVEWTSWAAAASTWANAGGGSSVQSESDGMGTFAHELSHLLKVGDNYNNPYAQPPGRDYTGPWSMMSRGTFNGPGGPHTRYEVPPLRGAAMGSLHTVRDKLQLGLVAEDSVVRITRDELGALGPVVVRITARCVVSDLIGLRVEMDEDRSPECRTEEDFACDGGGWEAYDVEVVDRMGADSFQPDSGVMISKTRADSWADPFQWVVDANPQDIELVDFIRPNGSAAMVTRGDYRQLADALFHAGTRSGSAFEYVDEPNGLHFYVLDRHRDGAGVLSYDVAVRSLNSTNGSVLGVEVSAGTASAAPSSPSSSSSSSSTEQGFFCSFEVANNGTYVQEGEDGEPISGPPLSSQFGSDIFRLETVMRGSGWRVEVRNALVAVPFGASVSVSVGVGAGAGAESVGVVELRVASESDAAVTATAECMVQKA</sequence>
<gene>
    <name evidence="2" type="ORF">ESCO_004913</name>
</gene>